<protein>
    <recommendedName>
        <fullName evidence="4">PH domain-containing protein</fullName>
    </recommendedName>
</protein>
<feature type="region of interest" description="Disordered" evidence="1">
    <location>
        <begin position="1"/>
        <end position="94"/>
    </location>
</feature>
<organism evidence="2 3">
    <name type="scientific">Ustilaginoidea virens</name>
    <name type="common">Rice false smut fungus</name>
    <name type="synonym">Villosiclava virens</name>
    <dbReference type="NCBI Taxonomy" id="1159556"/>
    <lineage>
        <taxon>Eukaryota</taxon>
        <taxon>Fungi</taxon>
        <taxon>Dikarya</taxon>
        <taxon>Ascomycota</taxon>
        <taxon>Pezizomycotina</taxon>
        <taxon>Sordariomycetes</taxon>
        <taxon>Hypocreomycetidae</taxon>
        <taxon>Hypocreales</taxon>
        <taxon>Clavicipitaceae</taxon>
        <taxon>Ustilaginoidea</taxon>
    </lineage>
</organism>
<reference evidence="3" key="1">
    <citation type="journal article" date="2016" name="Genome Announc.">
        <title>Genome sequence of Ustilaginoidea virens IPU010, a rice pathogenic fungus causing false smut.</title>
        <authorList>
            <person name="Kumagai T."/>
            <person name="Ishii T."/>
            <person name="Terai G."/>
            <person name="Umemura M."/>
            <person name="Machida M."/>
            <person name="Asai K."/>
        </authorList>
    </citation>
    <scope>NUCLEOTIDE SEQUENCE [LARGE SCALE GENOMIC DNA]</scope>
    <source>
        <strain evidence="3">IPU010</strain>
    </source>
</reference>
<dbReference type="SUPFAM" id="SSF54236">
    <property type="entry name" value="Ubiquitin-like"/>
    <property type="match status" value="1"/>
</dbReference>
<feature type="compositionally biased region" description="Low complexity" evidence="1">
    <location>
        <begin position="846"/>
        <end position="855"/>
    </location>
</feature>
<dbReference type="InterPro" id="IPR029071">
    <property type="entry name" value="Ubiquitin-like_domsf"/>
</dbReference>
<feature type="region of interest" description="Disordered" evidence="1">
    <location>
        <begin position="138"/>
        <end position="289"/>
    </location>
</feature>
<feature type="compositionally biased region" description="Polar residues" evidence="1">
    <location>
        <begin position="678"/>
        <end position="689"/>
    </location>
</feature>
<proteinExistence type="predicted"/>
<feature type="compositionally biased region" description="Acidic residues" evidence="1">
    <location>
        <begin position="691"/>
        <end position="703"/>
    </location>
</feature>
<accession>A0A1B5L3Z9</accession>
<comment type="caution">
    <text evidence="2">The sequence shown here is derived from an EMBL/GenBank/DDBJ whole genome shotgun (WGS) entry which is preliminary data.</text>
</comment>
<feature type="compositionally biased region" description="Basic and acidic residues" evidence="1">
    <location>
        <begin position="202"/>
        <end position="216"/>
    </location>
</feature>
<dbReference type="PANTHER" id="PTHR38700">
    <property type="entry name" value="YALI0E22418P"/>
    <property type="match status" value="1"/>
</dbReference>
<feature type="region of interest" description="Disordered" evidence="1">
    <location>
        <begin position="728"/>
        <end position="1005"/>
    </location>
</feature>
<dbReference type="Gene3D" id="2.30.29.30">
    <property type="entry name" value="Pleckstrin-homology domain (PH domain)/Phosphotyrosine-binding domain (PTB)"/>
    <property type="match status" value="1"/>
</dbReference>
<evidence type="ECO:0008006" key="4">
    <source>
        <dbReference type="Google" id="ProtNLM"/>
    </source>
</evidence>
<feature type="compositionally biased region" description="Basic and acidic residues" evidence="1">
    <location>
        <begin position="238"/>
        <end position="261"/>
    </location>
</feature>
<dbReference type="PANTHER" id="PTHR38700:SF1">
    <property type="entry name" value="PH DOMAIN-CONTAINING PROTEIN"/>
    <property type="match status" value="1"/>
</dbReference>
<dbReference type="AlphaFoldDB" id="A0A1B5L3Z9"/>
<feature type="compositionally biased region" description="Polar residues" evidence="1">
    <location>
        <begin position="224"/>
        <end position="237"/>
    </location>
</feature>
<sequence>MAPDARATEAGPPPPPPRSFSRYRTLRGKSVSSPSSSRDNKSDKNNKDIKTSTKTLDDAGAGSGCGETQSSSAGAPDQVSSDSRSRSKSLSSFRLSLKAQQQALSVPALPTRVLSPKPVSIAAQSSLRFLESWRLLAGSSKPANGGAATGRDGGSSAAAGPTHQRDGPHSSQEPIQEPIREPDQEPGQIPVQVPVQVPVQDQQDRDHDRDQHKDQDQDQDQVQTSLTLQQTPANENHPQAEETKGKLDVNADTKGCDDKPLLAKPPPPAAKHHPPPPQQQQQQQQRNVDCDGHVDKVADEVARLEAETDRILAEQKKLDLARLQAQLVTLTPSPKPRRQILDKLSFFSRNRRSSVLSIQPGTPSTVVSAVLSPTFSQYSRESSLEDPPSPPLSTGKMKFIEQGGKGIVPQTDAPLSAINGGERRVIVRCLSSTINLPVTADTTPMDILKATAETTRHQLTPASSVIIECYLLLGLERRLRRYERVRDVMNSWDKDQQNSLLVMSRDGSQTDEDLDIESVPRTDEPPSGFSLQMYHSAKPGKWNKRWVTLLDNGQMYAAKSAKNKPSDKESIVLCHLTDFDVYTPKESEMRRHLKPPKQFCYAIKSQQKTVVFHNGENFVHFFSIEDAQEAEHFCKKVHGWRSWYLANRLVDLEKRSKPPQLVLDAKGGGTSGPKRTVNRSSASAPSSTVAGEEESEEAQEGADEPLMNVDDFRISKIVLDDATIQKSLSRAKTSARRPNASKKVSSGAVPEIPNTVDEEEPEFSAGGLLGDEYKKRKQAEVASSTKTSSSSSDGPFTETPSLLNGGICSSSSSSSDAKKQPDNKPESPSWFPSAAEHSARVRDQQVVHVQQQQQQRQRRPMSSGGVVRRERHPAPLLSFAADFPEPPRFHKGPNPGIKHAPGQPLINFASGGTLREPRDCAPKRNVSRRGMPAGNDLAPPPPPPPCPQRLRSKSSASHPQRRYNGNEGHQKNGPLLHMRRSQHGEPPSHPHPRGPPLEPLVNRAR</sequence>
<name>A0A1B5L3Z9_USTVR</name>
<evidence type="ECO:0000313" key="2">
    <source>
        <dbReference type="EMBL" id="GAO17847.1"/>
    </source>
</evidence>
<gene>
    <name evidence="2" type="ORF">UVI_02011430</name>
</gene>
<feature type="region of interest" description="Disordered" evidence="1">
    <location>
        <begin position="660"/>
        <end position="707"/>
    </location>
</feature>
<feature type="compositionally biased region" description="Low complexity" evidence="1">
    <location>
        <begin position="783"/>
        <end position="792"/>
    </location>
</feature>
<dbReference type="SUPFAM" id="SSF50729">
    <property type="entry name" value="PH domain-like"/>
    <property type="match status" value="1"/>
</dbReference>
<dbReference type="Proteomes" id="UP000054053">
    <property type="component" value="Unassembled WGS sequence"/>
</dbReference>
<evidence type="ECO:0000313" key="3">
    <source>
        <dbReference type="Proteomes" id="UP000054053"/>
    </source>
</evidence>
<evidence type="ECO:0000256" key="1">
    <source>
        <dbReference type="SAM" id="MobiDB-lite"/>
    </source>
</evidence>
<feature type="compositionally biased region" description="Pro residues" evidence="1">
    <location>
        <begin position="989"/>
        <end position="998"/>
    </location>
</feature>
<dbReference type="EMBL" id="BBTG02000004">
    <property type="protein sequence ID" value="GAO17847.1"/>
    <property type="molecule type" value="Genomic_DNA"/>
</dbReference>
<feature type="compositionally biased region" description="Low complexity" evidence="1">
    <location>
        <begin position="191"/>
        <end position="201"/>
    </location>
</feature>
<feature type="compositionally biased region" description="Basic and acidic residues" evidence="1">
    <location>
        <begin position="38"/>
        <end position="57"/>
    </location>
</feature>
<feature type="compositionally biased region" description="Pro residues" evidence="1">
    <location>
        <begin position="938"/>
        <end position="947"/>
    </location>
</feature>
<dbReference type="InterPro" id="IPR011993">
    <property type="entry name" value="PH-like_dom_sf"/>
</dbReference>
<feature type="compositionally biased region" description="Basic and acidic residues" evidence="1">
    <location>
        <begin position="816"/>
        <end position="825"/>
    </location>
</feature>